<dbReference type="EMBL" id="CP108318">
    <property type="protein sequence ID" value="WTW65459.1"/>
    <property type="molecule type" value="Genomic_DNA"/>
</dbReference>
<reference evidence="1" key="1">
    <citation type="submission" date="2022-10" db="EMBL/GenBank/DDBJ databases">
        <title>The complete genomes of actinobacterial strains from the NBC collection.</title>
        <authorList>
            <person name="Joergensen T.S."/>
            <person name="Alvarez Arevalo M."/>
            <person name="Sterndorff E.B."/>
            <person name="Faurdal D."/>
            <person name="Vuksanovic O."/>
            <person name="Mourched A.-S."/>
            <person name="Charusanti P."/>
            <person name="Shaw S."/>
            <person name="Blin K."/>
            <person name="Weber T."/>
        </authorList>
    </citation>
    <scope>NUCLEOTIDE SEQUENCE</scope>
    <source>
        <strain evidence="1">NBC_00003</strain>
    </source>
</reference>
<accession>A0AAU2VEE6</accession>
<sequence length="75" mass="7147">MNNAPQIQTVEISDADLDNVSGGLVGTVLGNVTGTADSVLPVSGIVNSVTGLVGSVTGVNTAPVTGLATGLVAGL</sequence>
<evidence type="ECO:0000313" key="1">
    <source>
        <dbReference type="EMBL" id="WTW65459.1"/>
    </source>
</evidence>
<name>A0AAU2VEE6_9ACTN</name>
<organism evidence="1">
    <name type="scientific">Streptomyces sp. NBC_00003</name>
    <dbReference type="NCBI Taxonomy" id="2903608"/>
    <lineage>
        <taxon>Bacteria</taxon>
        <taxon>Bacillati</taxon>
        <taxon>Actinomycetota</taxon>
        <taxon>Actinomycetes</taxon>
        <taxon>Kitasatosporales</taxon>
        <taxon>Streptomycetaceae</taxon>
        <taxon>Streptomyces</taxon>
    </lineage>
</organism>
<proteinExistence type="predicted"/>
<protein>
    <submittedName>
        <fullName evidence="1">Type A2 lantipeptide</fullName>
    </submittedName>
</protein>
<dbReference type="AlphaFoldDB" id="A0AAU2VEE6"/>
<gene>
    <name evidence="1" type="ORF">OG549_35085</name>
</gene>